<gene>
    <name evidence="1" type="ORF">ABID21_002542</name>
</gene>
<organism evidence="1 2">
    <name type="scientific">Pseudorhizobium tarimense</name>
    <dbReference type="NCBI Taxonomy" id="1079109"/>
    <lineage>
        <taxon>Bacteria</taxon>
        <taxon>Pseudomonadati</taxon>
        <taxon>Pseudomonadota</taxon>
        <taxon>Alphaproteobacteria</taxon>
        <taxon>Hyphomicrobiales</taxon>
        <taxon>Rhizobiaceae</taxon>
        <taxon>Rhizobium/Agrobacterium group</taxon>
        <taxon>Pseudorhizobium</taxon>
    </lineage>
</organism>
<dbReference type="Proteomes" id="UP001549031">
    <property type="component" value="Unassembled WGS sequence"/>
</dbReference>
<comment type="caution">
    <text evidence="1">The sequence shown here is derived from an EMBL/GenBank/DDBJ whole genome shotgun (WGS) entry which is preliminary data.</text>
</comment>
<proteinExistence type="predicted"/>
<evidence type="ECO:0000313" key="1">
    <source>
        <dbReference type="EMBL" id="MET3586424.1"/>
    </source>
</evidence>
<evidence type="ECO:0000313" key="2">
    <source>
        <dbReference type="Proteomes" id="UP001549031"/>
    </source>
</evidence>
<reference evidence="1 2" key="1">
    <citation type="submission" date="2024-06" db="EMBL/GenBank/DDBJ databases">
        <title>Genomic Encyclopedia of Type Strains, Phase IV (KMG-IV): sequencing the most valuable type-strain genomes for metagenomic binning, comparative biology and taxonomic classification.</title>
        <authorList>
            <person name="Goeker M."/>
        </authorList>
    </citation>
    <scope>NUCLEOTIDE SEQUENCE [LARGE SCALE GENOMIC DNA]</scope>
    <source>
        <strain evidence="1 2">DSM 105042</strain>
    </source>
</reference>
<keyword evidence="2" id="KW-1185">Reference proteome</keyword>
<evidence type="ECO:0008006" key="3">
    <source>
        <dbReference type="Google" id="ProtNLM"/>
    </source>
</evidence>
<sequence>MTLAALLAVSGCAKRPDAIVPADIPMQAYTSYGCNELAVELAKEKANLAAVSKKQHDAATGDAFGVFLIGVPMSSTFGGDNEGNVAVAKGKVQAIESAMTSKKCSAPAG</sequence>
<accession>A0ABV2H7A6</accession>
<dbReference type="EMBL" id="JBEPLJ010000009">
    <property type="protein sequence ID" value="MET3586424.1"/>
    <property type="molecule type" value="Genomic_DNA"/>
</dbReference>
<name>A0ABV2H7A6_9HYPH</name>
<protein>
    <recommendedName>
        <fullName evidence="3">Lipoprotein</fullName>
    </recommendedName>
</protein>